<reference evidence="1" key="2">
    <citation type="journal article" date="2016" name="Fungal Biol.">
        <title>Ochratoxin A production by Penicillium thymicola.</title>
        <authorList>
            <person name="Nguyen H.D.T."/>
            <person name="McMullin D.R."/>
            <person name="Ponomareva E."/>
            <person name="Riley R."/>
            <person name="Pomraning K.R."/>
            <person name="Baker S.E."/>
            <person name="Seifert K.A."/>
        </authorList>
    </citation>
    <scope>NUCLEOTIDE SEQUENCE</scope>
    <source>
        <strain evidence="1">DAOM 180753</strain>
    </source>
</reference>
<gene>
    <name evidence="1" type="ORF">VN97_g11230</name>
</gene>
<sequence length="73" mass="8749">MPEASQCDRTSMYDSSLSPFLLFLLCSWRQSIHTVFSPFHFHLDRIAIKNKQKQKQKHTTVRIRWWSPTQLLT</sequence>
<evidence type="ECO:0000313" key="2">
    <source>
        <dbReference type="Proteomes" id="UP001227192"/>
    </source>
</evidence>
<protein>
    <submittedName>
        <fullName evidence="1">Uncharacterized protein</fullName>
    </submittedName>
</protein>
<evidence type="ECO:0000313" key="1">
    <source>
        <dbReference type="EMBL" id="KAJ9482204.1"/>
    </source>
</evidence>
<dbReference type="EMBL" id="LACB01000597">
    <property type="protein sequence ID" value="KAJ9482204.1"/>
    <property type="molecule type" value="Genomic_DNA"/>
</dbReference>
<feature type="non-terminal residue" evidence="1">
    <location>
        <position position="73"/>
    </location>
</feature>
<keyword evidence="2" id="KW-1185">Reference proteome</keyword>
<accession>A0AAI9X3M6</accession>
<reference evidence="1" key="1">
    <citation type="submission" date="2015-06" db="EMBL/GenBank/DDBJ databases">
        <authorList>
            <person name="Nguyen H."/>
        </authorList>
    </citation>
    <scope>NUCLEOTIDE SEQUENCE</scope>
    <source>
        <strain evidence="1">DAOM 180753</strain>
    </source>
</reference>
<proteinExistence type="predicted"/>
<dbReference type="AlphaFoldDB" id="A0AAI9X3M6"/>
<comment type="caution">
    <text evidence="1">The sequence shown here is derived from an EMBL/GenBank/DDBJ whole genome shotgun (WGS) entry which is preliminary data.</text>
</comment>
<dbReference type="Proteomes" id="UP001227192">
    <property type="component" value="Unassembled WGS sequence"/>
</dbReference>
<organism evidence="1 2">
    <name type="scientific">Penicillium thymicola</name>
    <dbReference type="NCBI Taxonomy" id="293382"/>
    <lineage>
        <taxon>Eukaryota</taxon>
        <taxon>Fungi</taxon>
        <taxon>Dikarya</taxon>
        <taxon>Ascomycota</taxon>
        <taxon>Pezizomycotina</taxon>
        <taxon>Eurotiomycetes</taxon>
        <taxon>Eurotiomycetidae</taxon>
        <taxon>Eurotiales</taxon>
        <taxon>Aspergillaceae</taxon>
        <taxon>Penicillium</taxon>
    </lineage>
</organism>
<name>A0AAI9X3M6_PENTH</name>